<name>A0A7I7WTF8_MYCGU</name>
<dbReference type="EMBL" id="AP022608">
    <property type="protein sequence ID" value="BBZ19188.1"/>
    <property type="molecule type" value="Genomic_DNA"/>
</dbReference>
<reference evidence="2 3" key="1">
    <citation type="journal article" date="2019" name="Emerg. Microbes Infect.">
        <title>Comprehensive subspecies identification of 175 nontuberculous mycobacteria species based on 7547 genomic profiles.</title>
        <authorList>
            <person name="Matsumoto Y."/>
            <person name="Kinjo T."/>
            <person name="Motooka D."/>
            <person name="Nabeya D."/>
            <person name="Jung N."/>
            <person name="Uechi K."/>
            <person name="Horii T."/>
            <person name="Iida T."/>
            <person name="Fujita J."/>
            <person name="Nakamura S."/>
        </authorList>
    </citation>
    <scope>NUCLEOTIDE SEQUENCE [LARGE SCALE GENOMIC DNA]</scope>
    <source>
        <strain evidence="2 3">JCM 12688</strain>
    </source>
</reference>
<organism evidence="2 3">
    <name type="scientific">Mycolicibacterium gadium</name>
    <name type="common">Mycobacterium gadium</name>
    <dbReference type="NCBI Taxonomy" id="1794"/>
    <lineage>
        <taxon>Bacteria</taxon>
        <taxon>Bacillati</taxon>
        <taxon>Actinomycetota</taxon>
        <taxon>Actinomycetes</taxon>
        <taxon>Mycobacteriales</taxon>
        <taxon>Mycobacteriaceae</taxon>
        <taxon>Mycolicibacterium</taxon>
    </lineage>
</organism>
<protein>
    <submittedName>
        <fullName evidence="2">Uncharacterized protein</fullName>
    </submittedName>
</protein>
<evidence type="ECO:0000256" key="1">
    <source>
        <dbReference type="SAM" id="MobiDB-lite"/>
    </source>
</evidence>
<evidence type="ECO:0000313" key="3">
    <source>
        <dbReference type="Proteomes" id="UP000466187"/>
    </source>
</evidence>
<dbReference type="Proteomes" id="UP000466187">
    <property type="component" value="Chromosome"/>
</dbReference>
<gene>
    <name evidence="2" type="ORF">MGAD_35230</name>
</gene>
<evidence type="ECO:0000313" key="2">
    <source>
        <dbReference type="EMBL" id="BBZ19188.1"/>
    </source>
</evidence>
<proteinExistence type="predicted"/>
<dbReference type="AlphaFoldDB" id="A0A7I7WTF8"/>
<accession>A0A7I7WTF8</accession>
<feature type="region of interest" description="Disordered" evidence="1">
    <location>
        <begin position="1"/>
        <end position="58"/>
    </location>
</feature>
<sequence>MTETNPDKPDTTETDAGPSGADDDVESDPAKGDEDGADWSDEGGATPGGPADTGDHTQ</sequence>
<dbReference type="RefSeq" id="WP_170311126.1">
    <property type="nucleotide sequence ID" value="NZ_AP022608.1"/>
</dbReference>
<dbReference type="KEGG" id="mgad:MGAD_35230"/>
<feature type="compositionally biased region" description="Basic and acidic residues" evidence="1">
    <location>
        <begin position="1"/>
        <end position="11"/>
    </location>
</feature>